<dbReference type="EMBL" id="GU943118">
    <property type="protein sequence ID" value="ADD96073.1"/>
    <property type="molecule type" value="Genomic_DNA"/>
</dbReference>
<keyword evidence="1" id="KW-1133">Transmembrane helix</keyword>
<dbReference type="AlphaFoldDB" id="D6PK22"/>
<protein>
    <recommendedName>
        <fullName evidence="3">Sugar transferase</fullName>
    </recommendedName>
</protein>
<feature type="transmembrane region" description="Helical" evidence="1">
    <location>
        <begin position="44"/>
        <end position="67"/>
    </location>
</feature>
<proteinExistence type="predicted"/>
<name>D6PK22_9ZZZZ</name>
<accession>D6PK22</accession>
<sequence>MREIMRSLLSSNLLVTGIIMFIGSMIVFAGSTFLLNATNVGKRLGFLITGAAIFGWGVINSIFFILYAPRGPAPSSIDGLNAFEIRIIPITFLIGSGILFIMFLLALNRFEQEQLEKEDQDN</sequence>
<evidence type="ECO:0000256" key="1">
    <source>
        <dbReference type="SAM" id="Phobius"/>
    </source>
</evidence>
<organism evidence="2">
    <name type="scientific">uncultured organism MedDCM-OCT-S04-C478</name>
    <dbReference type="NCBI Taxonomy" id="743617"/>
    <lineage>
        <taxon>unclassified sequences</taxon>
        <taxon>environmental samples</taxon>
    </lineage>
</organism>
<evidence type="ECO:0000313" key="2">
    <source>
        <dbReference type="EMBL" id="ADD96073.1"/>
    </source>
</evidence>
<feature type="transmembrane region" description="Helical" evidence="1">
    <location>
        <begin position="87"/>
        <end position="107"/>
    </location>
</feature>
<feature type="transmembrane region" description="Helical" evidence="1">
    <location>
        <begin position="12"/>
        <end position="37"/>
    </location>
</feature>
<keyword evidence="1" id="KW-0812">Transmembrane</keyword>
<reference evidence="2" key="1">
    <citation type="journal article" date="2010" name="ISME J.">
        <title>Metagenome of the Mediterranean deep chlorophyll maximum studied by direct and fosmid library 454 pyrosequencing.</title>
        <authorList>
            <person name="Ghai R."/>
            <person name="Martin-Cuadrado A.B."/>
            <person name="Molto A.G."/>
            <person name="Heredia I.G."/>
            <person name="Cabrera R."/>
            <person name="Martin J."/>
            <person name="Verdu M."/>
            <person name="Deschamps P."/>
            <person name="Moreira D."/>
            <person name="Lopez-Garcia P."/>
            <person name="Mira A."/>
            <person name="Rodriguez-Valera F."/>
        </authorList>
    </citation>
    <scope>NUCLEOTIDE SEQUENCE</scope>
</reference>
<evidence type="ECO:0008006" key="3">
    <source>
        <dbReference type="Google" id="ProtNLM"/>
    </source>
</evidence>
<keyword evidence="1" id="KW-0472">Membrane</keyword>